<evidence type="ECO:0000256" key="6">
    <source>
        <dbReference type="ARBA" id="ARBA00022692"/>
    </source>
</evidence>
<dbReference type="HAMAP" id="MF_01458">
    <property type="entry name" value="FtsH"/>
    <property type="match status" value="1"/>
</dbReference>
<comment type="similarity">
    <text evidence="4">In the N-terminal section; belongs to the AAA ATPase family.</text>
</comment>
<evidence type="ECO:0000256" key="12">
    <source>
        <dbReference type="ARBA" id="ARBA00022989"/>
    </source>
</evidence>
<dbReference type="PANTHER" id="PTHR23076:SF113">
    <property type="entry name" value="ATP-DEPENDENT ZINC METALLOPROTEASE FTSH 1, CHLOROPLASTIC-RELATED"/>
    <property type="match status" value="1"/>
</dbReference>
<comment type="similarity">
    <text evidence="15">Belongs to the AAA ATPase family.</text>
</comment>
<dbReference type="FunFam" id="1.20.58.760:FF:000001">
    <property type="entry name" value="ATP-dependent zinc metalloprotease FtsH"/>
    <property type="match status" value="1"/>
</dbReference>
<dbReference type="Pfam" id="PF01434">
    <property type="entry name" value="Peptidase_M41"/>
    <property type="match status" value="1"/>
</dbReference>
<evidence type="ECO:0000256" key="5">
    <source>
        <dbReference type="ARBA" id="ARBA00022670"/>
    </source>
</evidence>
<comment type="cofactor">
    <cofactor evidence="1">
        <name>Zn(2+)</name>
        <dbReference type="ChEBI" id="CHEBI:29105"/>
    </cofactor>
</comment>
<evidence type="ECO:0000256" key="13">
    <source>
        <dbReference type="ARBA" id="ARBA00023049"/>
    </source>
</evidence>
<dbReference type="InterPro" id="IPR027417">
    <property type="entry name" value="P-loop_NTPase"/>
</dbReference>
<dbReference type="GO" id="GO:0008237">
    <property type="term" value="F:metallopeptidase activity"/>
    <property type="evidence" value="ECO:0007669"/>
    <property type="project" value="UniProtKB-KW"/>
</dbReference>
<evidence type="ECO:0000259" key="17">
    <source>
        <dbReference type="SMART" id="SM00382"/>
    </source>
</evidence>
<dbReference type="GO" id="GO:0010304">
    <property type="term" value="P:PSII associated light-harvesting complex II catabolic process"/>
    <property type="evidence" value="ECO:0007669"/>
    <property type="project" value="UniProtKB-ARBA"/>
</dbReference>
<evidence type="ECO:0000256" key="1">
    <source>
        <dbReference type="ARBA" id="ARBA00001947"/>
    </source>
</evidence>
<evidence type="ECO:0000256" key="8">
    <source>
        <dbReference type="ARBA" id="ARBA00022741"/>
    </source>
</evidence>
<evidence type="ECO:0000256" key="10">
    <source>
        <dbReference type="ARBA" id="ARBA00022833"/>
    </source>
</evidence>
<comment type="caution">
    <text evidence="18">The sequence shown here is derived from an EMBL/GenBank/DDBJ whole genome shotgun (WGS) entry which is preliminary data.</text>
</comment>
<evidence type="ECO:0000256" key="3">
    <source>
        <dbReference type="ARBA" id="ARBA00010044"/>
    </source>
</evidence>
<dbReference type="Gene3D" id="1.20.58.760">
    <property type="entry name" value="Peptidase M41"/>
    <property type="match status" value="1"/>
</dbReference>
<dbReference type="InterPro" id="IPR005936">
    <property type="entry name" value="FtsH"/>
</dbReference>
<dbReference type="SMART" id="SM00382">
    <property type="entry name" value="AAA"/>
    <property type="match status" value="1"/>
</dbReference>
<feature type="chain" id="PRO_5044846294" description="AAA+ ATPase domain-containing protein" evidence="16">
    <location>
        <begin position="21"/>
        <end position="676"/>
    </location>
</feature>
<evidence type="ECO:0000313" key="19">
    <source>
        <dbReference type="Proteomes" id="UP001530293"/>
    </source>
</evidence>
<sequence>MKFSTIAIVASFLMDNGVSAFAPPTLASSARNTRLSMAMDAPPPAAPESSVELPIVQSRGGAPVDVRYSDFLKLVNGDRIEKVTFSADGTQLLGVDTDGTRIKLEALPNDPDLLTQLTTHKVDVTVLPSNEAAGGLGDLAQSLILPAALFAGLFFLSRRAGGGMGGPMGGPGNPMGMGKSKAQIQMIPDTGVNFEDVAGCDGAKLELAEVVDFLKQPEVYSKNGCRIPRGVILDGPPGTGKTLLAKAVAGEAGVPFISISGSEFVEMFVGVGASRVRDVFSQAKKNAPCIIFIDEIDAVGRQRGAGFAGGNDEREQTINQILVEMDGFDGNPGIITIAATNRVDILDQALLRPGRFDRKITVDLPDFKGRTRILGVHARGKPLEPDVDLEAIGRRTPGFSGAQLENLMNEAAITAARKGKSTIGWEEIDGAVDRIMVGLEKKGGTAMLSQRQNELVAYHEAGHAIVGALIPDYDQVQKISIIPRSNGAGGLTFFSPQESRLESGMYSKQYLESQLAVALGGRLAEELIYGEDLVTTGASNDIQQVANIAKRMVKEWGMSDVVGRIALSDGQGGGRPFMGRRMGMRQTQWGSKILSNVDAEVERLVNNSYLTAKNILSNNMPLLEHLAKTLVEQEVVSAEEFQMMLVEFNAKVVPFEVVGKERNRDKLPFQEMPQVV</sequence>
<dbReference type="PANTHER" id="PTHR23076">
    <property type="entry name" value="METALLOPROTEASE M41 FTSH"/>
    <property type="match status" value="1"/>
</dbReference>
<keyword evidence="16" id="KW-0732">Signal</keyword>
<keyword evidence="11 15" id="KW-0067">ATP-binding</keyword>
<keyword evidence="7" id="KW-0479">Metal-binding</keyword>
<evidence type="ECO:0000256" key="14">
    <source>
        <dbReference type="ARBA" id="ARBA00023136"/>
    </source>
</evidence>
<evidence type="ECO:0000256" key="2">
    <source>
        <dbReference type="ARBA" id="ARBA00004370"/>
    </source>
</evidence>
<dbReference type="AlphaFoldDB" id="A0ABD3M7Y1"/>
<evidence type="ECO:0000256" key="4">
    <source>
        <dbReference type="ARBA" id="ARBA00010550"/>
    </source>
</evidence>
<evidence type="ECO:0000256" key="11">
    <source>
        <dbReference type="ARBA" id="ARBA00022840"/>
    </source>
</evidence>
<dbReference type="FunFam" id="1.10.8.60:FF:000001">
    <property type="entry name" value="ATP-dependent zinc metalloprotease FtsH"/>
    <property type="match status" value="1"/>
</dbReference>
<dbReference type="Gene3D" id="1.10.8.60">
    <property type="match status" value="1"/>
</dbReference>
<dbReference type="SUPFAM" id="SSF140990">
    <property type="entry name" value="FtsH protease domain-like"/>
    <property type="match status" value="1"/>
</dbReference>
<accession>A0ABD3M7Y1</accession>
<dbReference type="Pfam" id="PF00004">
    <property type="entry name" value="AAA"/>
    <property type="match status" value="1"/>
</dbReference>
<keyword evidence="19" id="KW-1185">Reference proteome</keyword>
<comment type="similarity">
    <text evidence="3">In the C-terminal section; belongs to the peptidase M41 family.</text>
</comment>
<dbReference type="InterPro" id="IPR003593">
    <property type="entry name" value="AAA+_ATPase"/>
</dbReference>
<evidence type="ECO:0000256" key="9">
    <source>
        <dbReference type="ARBA" id="ARBA00022801"/>
    </source>
</evidence>
<dbReference type="Gene3D" id="3.30.720.210">
    <property type="match status" value="1"/>
</dbReference>
<dbReference type="InterPro" id="IPR003960">
    <property type="entry name" value="ATPase_AAA_CS"/>
</dbReference>
<name>A0ABD3M7Y1_9STRA</name>
<dbReference type="CDD" id="cd19501">
    <property type="entry name" value="RecA-like_FtsH"/>
    <property type="match status" value="1"/>
</dbReference>
<dbReference type="InterPro" id="IPR000642">
    <property type="entry name" value="Peptidase_M41"/>
</dbReference>
<keyword evidence="13" id="KW-0482">Metalloprotease</keyword>
<dbReference type="EMBL" id="JALLBG020000192">
    <property type="protein sequence ID" value="KAL3760129.1"/>
    <property type="molecule type" value="Genomic_DNA"/>
</dbReference>
<proteinExistence type="inferred from homology"/>
<dbReference type="GO" id="GO:0046872">
    <property type="term" value="F:metal ion binding"/>
    <property type="evidence" value="ECO:0007669"/>
    <property type="project" value="UniProtKB-KW"/>
</dbReference>
<keyword evidence="9" id="KW-0378">Hydrolase</keyword>
<comment type="subcellular location">
    <subcellularLocation>
        <location evidence="2">Membrane</location>
    </subcellularLocation>
</comment>
<dbReference type="FunFam" id="3.40.50.300:FF:000001">
    <property type="entry name" value="ATP-dependent zinc metalloprotease FtsH"/>
    <property type="match status" value="1"/>
</dbReference>
<dbReference type="SUPFAM" id="SSF52540">
    <property type="entry name" value="P-loop containing nucleoside triphosphate hydrolases"/>
    <property type="match status" value="1"/>
</dbReference>
<feature type="domain" description="AAA+ ATPase" evidence="17">
    <location>
        <begin position="227"/>
        <end position="366"/>
    </location>
</feature>
<evidence type="ECO:0000256" key="15">
    <source>
        <dbReference type="RuleBase" id="RU003651"/>
    </source>
</evidence>
<evidence type="ECO:0000256" key="16">
    <source>
        <dbReference type="SAM" id="SignalP"/>
    </source>
</evidence>
<protein>
    <recommendedName>
        <fullName evidence="17">AAA+ ATPase domain-containing protein</fullName>
    </recommendedName>
</protein>
<dbReference type="GO" id="GO:0016020">
    <property type="term" value="C:membrane"/>
    <property type="evidence" value="ECO:0007669"/>
    <property type="project" value="UniProtKB-SubCell"/>
</dbReference>
<dbReference type="InterPro" id="IPR041569">
    <property type="entry name" value="AAA_lid_3"/>
</dbReference>
<evidence type="ECO:0000256" key="7">
    <source>
        <dbReference type="ARBA" id="ARBA00022723"/>
    </source>
</evidence>
<organism evidence="18 19">
    <name type="scientific">Discostella pseudostelligera</name>
    <dbReference type="NCBI Taxonomy" id="259834"/>
    <lineage>
        <taxon>Eukaryota</taxon>
        <taxon>Sar</taxon>
        <taxon>Stramenopiles</taxon>
        <taxon>Ochrophyta</taxon>
        <taxon>Bacillariophyta</taxon>
        <taxon>Coscinodiscophyceae</taxon>
        <taxon>Thalassiosirophycidae</taxon>
        <taxon>Stephanodiscales</taxon>
        <taxon>Stephanodiscaceae</taxon>
        <taxon>Discostella</taxon>
    </lineage>
</organism>
<keyword evidence="6" id="KW-0812">Transmembrane</keyword>
<dbReference type="PROSITE" id="PS00674">
    <property type="entry name" value="AAA"/>
    <property type="match status" value="1"/>
</dbReference>
<reference evidence="18 19" key="1">
    <citation type="submission" date="2024-10" db="EMBL/GenBank/DDBJ databases">
        <title>Updated reference genomes for cyclostephanoid diatoms.</title>
        <authorList>
            <person name="Roberts W.R."/>
            <person name="Alverson A.J."/>
        </authorList>
    </citation>
    <scope>NUCLEOTIDE SEQUENCE [LARGE SCALE GENOMIC DNA]</scope>
    <source>
        <strain evidence="18 19">AJA232-27</strain>
    </source>
</reference>
<keyword evidence="14" id="KW-0472">Membrane</keyword>
<dbReference type="InterPro" id="IPR037219">
    <property type="entry name" value="Peptidase_M41-like"/>
</dbReference>
<feature type="signal peptide" evidence="16">
    <location>
        <begin position="1"/>
        <end position="20"/>
    </location>
</feature>
<dbReference type="Pfam" id="PF17862">
    <property type="entry name" value="AAA_lid_3"/>
    <property type="match status" value="1"/>
</dbReference>
<dbReference type="Proteomes" id="UP001530293">
    <property type="component" value="Unassembled WGS sequence"/>
</dbReference>
<keyword evidence="5" id="KW-0645">Protease</keyword>
<dbReference type="GO" id="GO:0005524">
    <property type="term" value="F:ATP binding"/>
    <property type="evidence" value="ECO:0007669"/>
    <property type="project" value="UniProtKB-KW"/>
</dbReference>
<gene>
    <name evidence="18" type="ORF">ACHAWU_002200</name>
</gene>
<keyword evidence="12" id="KW-1133">Transmembrane helix</keyword>
<dbReference type="NCBIfam" id="TIGR01241">
    <property type="entry name" value="FtsH_fam"/>
    <property type="match status" value="1"/>
</dbReference>
<dbReference type="Gene3D" id="3.40.50.300">
    <property type="entry name" value="P-loop containing nucleotide triphosphate hydrolases"/>
    <property type="match status" value="1"/>
</dbReference>
<keyword evidence="10" id="KW-0862">Zinc</keyword>
<dbReference type="InterPro" id="IPR003959">
    <property type="entry name" value="ATPase_AAA_core"/>
</dbReference>
<keyword evidence="8 15" id="KW-0547">Nucleotide-binding</keyword>
<dbReference type="GO" id="GO:0006508">
    <property type="term" value="P:proteolysis"/>
    <property type="evidence" value="ECO:0007669"/>
    <property type="project" value="UniProtKB-KW"/>
</dbReference>
<evidence type="ECO:0000313" key="18">
    <source>
        <dbReference type="EMBL" id="KAL3760129.1"/>
    </source>
</evidence>